<sequence length="141" mass="15601">MTYVEQVKRTFLSQPQFAVVGASKDQSKWGTKVLKWYKDRGKRVTPVHPREPELEDLPTVKSLSDLSVPQETAVSVITAPPITIGLLKEAKALSIPALWLQPGTHDDTVVSFIRDNNMEDKVIYGGPCILVEGDGILKSML</sequence>
<reference evidence="2 3" key="1">
    <citation type="journal article" date="2012" name="Science">
        <title>The Paleozoic origin of enzymatic lignin decomposition reconstructed from 31 fungal genomes.</title>
        <authorList>
            <person name="Floudas D."/>
            <person name="Binder M."/>
            <person name="Riley R."/>
            <person name="Barry K."/>
            <person name="Blanchette R.A."/>
            <person name="Henrissat B."/>
            <person name="Martinez A.T."/>
            <person name="Otillar R."/>
            <person name="Spatafora J.W."/>
            <person name="Yadav J.S."/>
            <person name="Aerts A."/>
            <person name="Benoit I."/>
            <person name="Boyd A."/>
            <person name="Carlson A."/>
            <person name="Copeland A."/>
            <person name="Coutinho P.M."/>
            <person name="de Vries R.P."/>
            <person name="Ferreira P."/>
            <person name="Findley K."/>
            <person name="Foster B."/>
            <person name="Gaskell J."/>
            <person name="Glotzer D."/>
            <person name="Gorecki P."/>
            <person name="Heitman J."/>
            <person name="Hesse C."/>
            <person name="Hori C."/>
            <person name="Igarashi K."/>
            <person name="Jurgens J.A."/>
            <person name="Kallen N."/>
            <person name="Kersten P."/>
            <person name="Kohler A."/>
            <person name="Kuees U."/>
            <person name="Kumar T.K.A."/>
            <person name="Kuo A."/>
            <person name="LaButti K."/>
            <person name="Larrondo L.F."/>
            <person name="Lindquist E."/>
            <person name="Ling A."/>
            <person name="Lombard V."/>
            <person name="Lucas S."/>
            <person name="Lundell T."/>
            <person name="Martin R."/>
            <person name="McLaughlin D.J."/>
            <person name="Morgenstern I."/>
            <person name="Morin E."/>
            <person name="Murat C."/>
            <person name="Nagy L.G."/>
            <person name="Nolan M."/>
            <person name="Ohm R.A."/>
            <person name="Patyshakuliyeva A."/>
            <person name="Rokas A."/>
            <person name="Ruiz-Duenas F.J."/>
            <person name="Sabat G."/>
            <person name="Salamov A."/>
            <person name="Samejima M."/>
            <person name="Schmutz J."/>
            <person name="Slot J.C."/>
            <person name="St John F."/>
            <person name="Stenlid J."/>
            <person name="Sun H."/>
            <person name="Sun S."/>
            <person name="Syed K."/>
            <person name="Tsang A."/>
            <person name="Wiebenga A."/>
            <person name="Young D."/>
            <person name="Pisabarro A."/>
            <person name="Eastwood D.C."/>
            <person name="Martin F."/>
            <person name="Cullen D."/>
            <person name="Grigoriev I.V."/>
            <person name="Hibbett D.S."/>
        </authorList>
    </citation>
    <scope>NUCLEOTIDE SEQUENCE [LARGE SCALE GENOMIC DNA]</scope>
    <source>
        <strain evidence="2 3">ATCC 11539</strain>
    </source>
</reference>
<dbReference type="SUPFAM" id="SSF51735">
    <property type="entry name" value="NAD(P)-binding Rossmann-fold domains"/>
    <property type="match status" value="1"/>
</dbReference>
<proteinExistence type="predicted"/>
<dbReference type="PANTHER" id="PTHR33303">
    <property type="entry name" value="CYTOPLASMIC PROTEIN-RELATED"/>
    <property type="match status" value="1"/>
</dbReference>
<dbReference type="OrthoDB" id="5138418at2759"/>
<keyword evidence="3" id="KW-1185">Reference proteome</keyword>
<dbReference type="Proteomes" id="UP000030669">
    <property type="component" value="Unassembled WGS sequence"/>
</dbReference>
<evidence type="ECO:0000259" key="1">
    <source>
        <dbReference type="SMART" id="SM00881"/>
    </source>
</evidence>
<accession>S7QB38</accession>
<dbReference type="EMBL" id="KB469299">
    <property type="protein sequence ID" value="EPQ57146.1"/>
    <property type="molecule type" value="Genomic_DNA"/>
</dbReference>
<dbReference type="Pfam" id="PF13380">
    <property type="entry name" value="CoA_binding_2"/>
    <property type="match status" value="1"/>
</dbReference>
<evidence type="ECO:0000313" key="3">
    <source>
        <dbReference type="Proteomes" id="UP000030669"/>
    </source>
</evidence>
<dbReference type="SMART" id="SM00881">
    <property type="entry name" value="CoA_binding"/>
    <property type="match status" value="1"/>
</dbReference>
<organism evidence="2 3">
    <name type="scientific">Gloeophyllum trabeum (strain ATCC 11539 / FP-39264 / Madison 617)</name>
    <name type="common">Brown rot fungus</name>
    <dbReference type="NCBI Taxonomy" id="670483"/>
    <lineage>
        <taxon>Eukaryota</taxon>
        <taxon>Fungi</taxon>
        <taxon>Dikarya</taxon>
        <taxon>Basidiomycota</taxon>
        <taxon>Agaricomycotina</taxon>
        <taxon>Agaricomycetes</taxon>
        <taxon>Gloeophyllales</taxon>
        <taxon>Gloeophyllaceae</taxon>
        <taxon>Gloeophyllum</taxon>
    </lineage>
</organism>
<evidence type="ECO:0000313" key="2">
    <source>
        <dbReference type="EMBL" id="EPQ57146.1"/>
    </source>
</evidence>
<protein>
    <submittedName>
        <fullName evidence="2">NAD P-binding protein</fullName>
    </submittedName>
</protein>
<dbReference type="KEGG" id="gtr:GLOTRDRAFT_58308"/>
<name>S7QB38_GLOTA</name>
<dbReference type="Gene3D" id="3.40.50.720">
    <property type="entry name" value="NAD(P)-binding Rossmann-like Domain"/>
    <property type="match status" value="1"/>
</dbReference>
<gene>
    <name evidence="2" type="ORF">GLOTRDRAFT_58308</name>
</gene>
<dbReference type="RefSeq" id="XP_007864292.1">
    <property type="nucleotide sequence ID" value="XM_007866101.1"/>
</dbReference>
<dbReference type="InterPro" id="IPR003781">
    <property type="entry name" value="CoA-bd"/>
</dbReference>
<dbReference type="HOGENOM" id="CLU_112567_1_1_1"/>
<dbReference type="InterPro" id="IPR036291">
    <property type="entry name" value="NAD(P)-bd_dom_sf"/>
</dbReference>
<feature type="domain" description="CoA-binding" evidence="1">
    <location>
        <begin position="11"/>
        <end position="104"/>
    </location>
</feature>
<dbReference type="AlphaFoldDB" id="S7QB38"/>
<dbReference type="eggNOG" id="ENOG502S3ZG">
    <property type="taxonomic scope" value="Eukaryota"/>
</dbReference>
<dbReference type="OMA" id="PALWIQP"/>
<dbReference type="GeneID" id="19307225"/>
<dbReference type="PANTHER" id="PTHR33303:SF2">
    <property type="entry name" value="COA-BINDING DOMAIN-CONTAINING PROTEIN"/>
    <property type="match status" value="1"/>
</dbReference>